<reference evidence="1 2" key="1">
    <citation type="submission" date="2019-07" db="EMBL/GenBank/DDBJ databases">
        <authorList>
            <person name="Jastrzebski P J."/>
            <person name="Paukszto L."/>
            <person name="Jastrzebski P J."/>
        </authorList>
    </citation>
    <scope>NUCLEOTIDE SEQUENCE [LARGE SCALE GENOMIC DNA]</scope>
    <source>
        <strain evidence="1 2">WMS-il1</strain>
    </source>
</reference>
<dbReference type="EMBL" id="CABIJS010000716">
    <property type="protein sequence ID" value="VUZ57350.1"/>
    <property type="molecule type" value="Genomic_DNA"/>
</dbReference>
<protein>
    <submittedName>
        <fullName evidence="1">Uncharacterized protein</fullName>
    </submittedName>
</protein>
<gene>
    <name evidence="1" type="ORF">WMSIL1_LOCUS14805</name>
</gene>
<accession>A0A564ZD11</accession>
<keyword evidence="2" id="KW-1185">Reference proteome</keyword>
<evidence type="ECO:0000313" key="2">
    <source>
        <dbReference type="Proteomes" id="UP000321570"/>
    </source>
</evidence>
<proteinExistence type="predicted"/>
<name>A0A564ZD11_HYMDI</name>
<organism evidence="1 2">
    <name type="scientific">Hymenolepis diminuta</name>
    <name type="common">Rat tapeworm</name>
    <dbReference type="NCBI Taxonomy" id="6216"/>
    <lineage>
        <taxon>Eukaryota</taxon>
        <taxon>Metazoa</taxon>
        <taxon>Spiralia</taxon>
        <taxon>Lophotrochozoa</taxon>
        <taxon>Platyhelminthes</taxon>
        <taxon>Cestoda</taxon>
        <taxon>Eucestoda</taxon>
        <taxon>Cyclophyllidea</taxon>
        <taxon>Hymenolepididae</taxon>
        <taxon>Hymenolepis</taxon>
    </lineage>
</organism>
<dbReference type="AlphaFoldDB" id="A0A564ZD11"/>
<sequence length="61" mass="7006">NDFTNPRFRIINIPGAFLFPEAQFRAYKITSKQVQPTCLLIGLTPEVTKLTHEVLRILSTF</sequence>
<evidence type="ECO:0000313" key="1">
    <source>
        <dbReference type="EMBL" id="VUZ57350.1"/>
    </source>
</evidence>
<dbReference type="Proteomes" id="UP000321570">
    <property type="component" value="Unassembled WGS sequence"/>
</dbReference>
<feature type="non-terminal residue" evidence="1">
    <location>
        <position position="1"/>
    </location>
</feature>